<evidence type="ECO:0000313" key="1">
    <source>
        <dbReference type="EMBL" id="BDG01553.1"/>
    </source>
</evidence>
<accession>A0ABM7WQ11</accession>
<dbReference type="EMBL" id="AP025591">
    <property type="protein sequence ID" value="BDG01553.1"/>
    <property type="molecule type" value="Genomic_DNA"/>
</dbReference>
<organism evidence="1 2">
    <name type="scientific">Anaeromyxobacter oryzae</name>
    <dbReference type="NCBI Taxonomy" id="2918170"/>
    <lineage>
        <taxon>Bacteria</taxon>
        <taxon>Pseudomonadati</taxon>
        <taxon>Myxococcota</taxon>
        <taxon>Myxococcia</taxon>
        <taxon>Myxococcales</taxon>
        <taxon>Cystobacterineae</taxon>
        <taxon>Anaeromyxobacteraceae</taxon>
        <taxon>Anaeromyxobacter</taxon>
    </lineage>
</organism>
<reference evidence="2" key="1">
    <citation type="journal article" date="2022" name="Int. J. Syst. Evol. Microbiol.">
        <title>Anaeromyxobacter oryzae sp. nov., Anaeromyxobacter diazotrophicus sp. nov. and Anaeromyxobacter paludicola sp. nov., isolated from paddy soils.</title>
        <authorList>
            <person name="Itoh H."/>
            <person name="Xu Z."/>
            <person name="Mise K."/>
            <person name="Masuda Y."/>
            <person name="Ushijima N."/>
            <person name="Hayakawa C."/>
            <person name="Shiratori Y."/>
            <person name="Senoo K."/>
        </authorList>
    </citation>
    <scope>NUCLEOTIDE SEQUENCE [LARGE SCALE GENOMIC DNA]</scope>
    <source>
        <strain evidence="2">Red232</strain>
    </source>
</reference>
<keyword evidence="2" id="KW-1185">Reference proteome</keyword>
<sequence>MGIFIPTSAFFVEEQGIFVARPDAVLSERGDPAFVRVESCIYRYSIKG</sequence>
<gene>
    <name evidence="1" type="ORF">AMOR_05490</name>
</gene>
<proteinExistence type="predicted"/>
<protein>
    <submittedName>
        <fullName evidence="1">Uncharacterized protein</fullName>
    </submittedName>
</protein>
<dbReference type="Proteomes" id="UP001162891">
    <property type="component" value="Chromosome"/>
</dbReference>
<evidence type="ECO:0000313" key="2">
    <source>
        <dbReference type="Proteomes" id="UP001162891"/>
    </source>
</evidence>
<name>A0ABM7WQ11_9BACT</name>
<dbReference type="RefSeq" id="WP_248358190.1">
    <property type="nucleotide sequence ID" value="NZ_AP025591.1"/>
</dbReference>